<name>A0ABV6YYH5_UNCC1</name>
<comment type="caution">
    <text evidence="1">The sequence shown here is derived from an EMBL/GenBank/DDBJ whole genome shotgun (WGS) entry which is preliminary data.</text>
</comment>
<gene>
    <name evidence="1" type="ORF">ACFL27_13700</name>
</gene>
<evidence type="ECO:0000313" key="2">
    <source>
        <dbReference type="Proteomes" id="UP001594351"/>
    </source>
</evidence>
<sequence>MEHAATRNRRETFILHDEHVEILEDLIYHVRKKANVKLNKSEIIRALIFSLQHKKIKFEGINSEEAFLEQISR</sequence>
<organism evidence="1 2">
    <name type="scientific">candidate division CSSED10-310 bacterium</name>
    <dbReference type="NCBI Taxonomy" id="2855610"/>
    <lineage>
        <taxon>Bacteria</taxon>
        <taxon>Bacteria division CSSED10-310</taxon>
    </lineage>
</organism>
<proteinExistence type="predicted"/>
<dbReference type="EMBL" id="JBHPBY010000169">
    <property type="protein sequence ID" value="MFC1851245.1"/>
    <property type="molecule type" value="Genomic_DNA"/>
</dbReference>
<protein>
    <submittedName>
        <fullName evidence="1">Uncharacterized protein</fullName>
    </submittedName>
</protein>
<keyword evidence="2" id="KW-1185">Reference proteome</keyword>
<reference evidence="1 2" key="1">
    <citation type="submission" date="2024-09" db="EMBL/GenBank/DDBJ databases">
        <title>Laminarin stimulates single cell rates of sulfate reduction while oxygen inhibits transcriptomic activity in coastal marine sediment.</title>
        <authorList>
            <person name="Lindsay M."/>
            <person name="Orcutt B."/>
            <person name="Emerson D."/>
            <person name="Stepanauskas R."/>
            <person name="D'Angelo T."/>
        </authorList>
    </citation>
    <scope>NUCLEOTIDE SEQUENCE [LARGE SCALE GENOMIC DNA]</scope>
    <source>
        <strain evidence="1">SAG AM-311-K15</strain>
    </source>
</reference>
<accession>A0ABV6YYH5</accession>
<dbReference type="Proteomes" id="UP001594351">
    <property type="component" value="Unassembled WGS sequence"/>
</dbReference>
<evidence type="ECO:0000313" key="1">
    <source>
        <dbReference type="EMBL" id="MFC1851245.1"/>
    </source>
</evidence>